<comment type="caution">
    <text evidence="2">The sequence shown here is derived from an EMBL/GenBank/DDBJ whole genome shotgun (WGS) entry which is preliminary data.</text>
</comment>
<evidence type="ECO:0000256" key="1">
    <source>
        <dbReference type="SAM" id="Coils"/>
    </source>
</evidence>
<proteinExistence type="predicted"/>
<keyword evidence="1" id="KW-0175">Coiled coil</keyword>
<dbReference type="Proteomes" id="UP001549119">
    <property type="component" value="Unassembled WGS sequence"/>
</dbReference>
<reference evidence="2 3" key="1">
    <citation type="submission" date="2024-06" db="EMBL/GenBank/DDBJ databases">
        <title>Genomics of switchgrass bacterial isolates.</title>
        <authorList>
            <person name="Shade A."/>
        </authorList>
    </citation>
    <scope>NUCLEOTIDE SEQUENCE [LARGE SCALE GENOMIC DNA]</scope>
    <source>
        <strain evidence="2 3">PvP084</strain>
    </source>
</reference>
<name>A0ABV2N982_9HYPH</name>
<sequence length="53" mass="6266">MDHPPADRQEDMAAELKRLRRENEVLRQEREILKRATAFYGWPAPHRAALLVL</sequence>
<organism evidence="2 3">
    <name type="scientific">Methylobacterium radiotolerans</name>
    <dbReference type="NCBI Taxonomy" id="31998"/>
    <lineage>
        <taxon>Bacteria</taxon>
        <taxon>Pseudomonadati</taxon>
        <taxon>Pseudomonadota</taxon>
        <taxon>Alphaproteobacteria</taxon>
        <taxon>Hyphomicrobiales</taxon>
        <taxon>Methylobacteriaceae</taxon>
        <taxon>Methylobacterium</taxon>
    </lineage>
</organism>
<dbReference type="EMBL" id="JBEPNW010000002">
    <property type="protein sequence ID" value="MET3863041.1"/>
    <property type="molecule type" value="Genomic_DNA"/>
</dbReference>
<keyword evidence="3" id="KW-1185">Reference proteome</keyword>
<evidence type="ECO:0000313" key="2">
    <source>
        <dbReference type="EMBL" id="MET3863041.1"/>
    </source>
</evidence>
<accession>A0ABV2N982</accession>
<gene>
    <name evidence="2" type="ORF">ABIC20_000350</name>
</gene>
<protein>
    <submittedName>
        <fullName evidence="2">Transposase</fullName>
    </submittedName>
</protein>
<feature type="coiled-coil region" evidence="1">
    <location>
        <begin position="9"/>
        <end position="36"/>
    </location>
</feature>
<evidence type="ECO:0000313" key="3">
    <source>
        <dbReference type="Proteomes" id="UP001549119"/>
    </source>
</evidence>